<evidence type="ECO:0000256" key="1">
    <source>
        <dbReference type="SAM" id="Coils"/>
    </source>
</evidence>
<keyword evidence="4" id="KW-1185">Reference proteome</keyword>
<evidence type="ECO:0000256" key="2">
    <source>
        <dbReference type="SAM" id="MobiDB-lite"/>
    </source>
</evidence>
<feature type="region of interest" description="Disordered" evidence="2">
    <location>
        <begin position="51"/>
        <end position="77"/>
    </location>
</feature>
<name>V2WAI8_MONRO</name>
<dbReference type="GO" id="GO:0003676">
    <property type="term" value="F:nucleic acid binding"/>
    <property type="evidence" value="ECO:0007669"/>
    <property type="project" value="InterPro"/>
</dbReference>
<protein>
    <submittedName>
        <fullName evidence="3">Uncharacterized protein</fullName>
    </submittedName>
</protein>
<evidence type="ECO:0000313" key="4">
    <source>
        <dbReference type="Proteomes" id="UP000017559"/>
    </source>
</evidence>
<proteinExistence type="predicted"/>
<comment type="caution">
    <text evidence="3">The sequence shown here is derived from an EMBL/GenBank/DDBJ whole genome shotgun (WGS) entry which is preliminary data.</text>
</comment>
<keyword evidence="1" id="KW-0175">Coiled coil</keyword>
<feature type="coiled-coil region" evidence="1">
    <location>
        <begin position="170"/>
        <end position="218"/>
    </location>
</feature>
<dbReference type="Gene3D" id="3.30.420.10">
    <property type="entry name" value="Ribonuclease H-like superfamily/Ribonuclease H"/>
    <property type="match status" value="1"/>
</dbReference>
<dbReference type="PANTHER" id="PTHR35871:SF1">
    <property type="entry name" value="CXC1-LIKE CYSTEINE CLUSTER ASSOCIATED WITH KDZ TRANSPOSASES DOMAIN-CONTAINING PROTEIN"/>
    <property type="match status" value="1"/>
</dbReference>
<dbReference type="Proteomes" id="UP000017559">
    <property type="component" value="Unassembled WGS sequence"/>
</dbReference>
<organism evidence="3 4">
    <name type="scientific">Moniliophthora roreri (strain MCA 2997)</name>
    <name type="common">Cocoa frosty pod rot fungus</name>
    <name type="synonym">Crinipellis roreri</name>
    <dbReference type="NCBI Taxonomy" id="1381753"/>
    <lineage>
        <taxon>Eukaryota</taxon>
        <taxon>Fungi</taxon>
        <taxon>Dikarya</taxon>
        <taxon>Basidiomycota</taxon>
        <taxon>Agaricomycotina</taxon>
        <taxon>Agaricomycetes</taxon>
        <taxon>Agaricomycetidae</taxon>
        <taxon>Agaricales</taxon>
        <taxon>Marasmiineae</taxon>
        <taxon>Marasmiaceae</taxon>
        <taxon>Moniliophthora</taxon>
    </lineage>
</organism>
<dbReference type="AlphaFoldDB" id="V2WAI8"/>
<sequence>MKRPRIELFEDLGSIFNHQKLKAKLDDSCDYLSGYLDSQLDSQAWVARISPPTTRQVQHSSHDTTSGWDNQHHEREPGLRQIVGEVTVKAEHEEDEPGSQTMQLVNNDTEAILDLTTRLLDAENFNKKLRKELDSVKAQINQHCQSKPLQSSGTSVKRLKEKGHMARLAHDRLKREVEQLRKALKGEEERRVAAEAERDILEGERNAVQGELTELREVGSTSCCCRRMLYTQPDFIHVESVLEETAKDLGTRVIFFLKFHCELNFIEQCWGFVKRVYREMDRSAKENEMEENVLKALREVSIHCMRKFATRSLRFMDAYRKGLNGKQAAWAAKKYSEHRAIPASIFLELTEAGVTVN</sequence>
<reference evidence="3 4" key="1">
    <citation type="journal article" date="2014" name="BMC Genomics">
        <title>Genome and secretome analysis of the hemibiotrophic fungal pathogen, Moniliophthora roreri, which causes frosty pod rot disease of cacao: mechanisms of the biotrophic and necrotrophic phases.</title>
        <authorList>
            <person name="Meinhardt L.W."/>
            <person name="Costa G.G.L."/>
            <person name="Thomazella D.P.T."/>
            <person name="Teixeira P.J.P.L."/>
            <person name="Carazzolle M.F."/>
            <person name="Schuster S.C."/>
            <person name="Carlson J.E."/>
            <person name="Guiltinan M.J."/>
            <person name="Mieczkowski P."/>
            <person name="Farmer A."/>
            <person name="Ramaraj T."/>
            <person name="Crozier J."/>
            <person name="Davis R.E."/>
            <person name="Shao J."/>
            <person name="Melnick R.L."/>
            <person name="Pereira G.A.G."/>
            <person name="Bailey B.A."/>
        </authorList>
    </citation>
    <scope>NUCLEOTIDE SEQUENCE [LARGE SCALE GENOMIC DNA]</scope>
    <source>
        <strain evidence="3 4">MCA 2997</strain>
    </source>
</reference>
<dbReference type="EMBL" id="AWSO01001438">
    <property type="protein sequence ID" value="ESK83818.1"/>
    <property type="molecule type" value="Genomic_DNA"/>
</dbReference>
<feature type="coiled-coil region" evidence="1">
    <location>
        <begin position="119"/>
        <end position="146"/>
    </location>
</feature>
<accession>V2WAI8</accession>
<dbReference type="KEGG" id="mrr:Moror_13528"/>
<dbReference type="PANTHER" id="PTHR35871">
    <property type="entry name" value="EXPRESSED PROTEIN"/>
    <property type="match status" value="1"/>
</dbReference>
<dbReference type="HOGENOM" id="CLU_776313_0_0_1"/>
<feature type="compositionally biased region" description="Polar residues" evidence="2">
    <location>
        <begin position="51"/>
        <end position="69"/>
    </location>
</feature>
<dbReference type="InterPro" id="IPR036397">
    <property type="entry name" value="RNaseH_sf"/>
</dbReference>
<evidence type="ECO:0000313" key="3">
    <source>
        <dbReference type="EMBL" id="ESK83818.1"/>
    </source>
</evidence>
<gene>
    <name evidence="3" type="ORF">Moror_13528</name>
</gene>
<dbReference type="OrthoDB" id="2416294at2759"/>